<feature type="region of interest" description="Disordered" evidence="1">
    <location>
        <begin position="187"/>
        <end position="289"/>
    </location>
</feature>
<dbReference type="Proteomes" id="UP001152759">
    <property type="component" value="Chromosome 1"/>
</dbReference>
<feature type="region of interest" description="Disordered" evidence="1">
    <location>
        <begin position="9"/>
        <end position="33"/>
    </location>
</feature>
<feature type="compositionally biased region" description="Polar residues" evidence="1">
    <location>
        <begin position="237"/>
        <end position="285"/>
    </location>
</feature>
<organism evidence="2 3">
    <name type="scientific">Bemisia tabaci</name>
    <name type="common">Sweetpotato whitefly</name>
    <name type="synonym">Aleurodes tabaci</name>
    <dbReference type="NCBI Taxonomy" id="7038"/>
    <lineage>
        <taxon>Eukaryota</taxon>
        <taxon>Metazoa</taxon>
        <taxon>Ecdysozoa</taxon>
        <taxon>Arthropoda</taxon>
        <taxon>Hexapoda</taxon>
        <taxon>Insecta</taxon>
        <taxon>Pterygota</taxon>
        <taxon>Neoptera</taxon>
        <taxon>Paraneoptera</taxon>
        <taxon>Hemiptera</taxon>
        <taxon>Sternorrhyncha</taxon>
        <taxon>Aleyrodoidea</taxon>
        <taxon>Aleyrodidae</taxon>
        <taxon>Aleyrodinae</taxon>
        <taxon>Bemisia</taxon>
    </lineage>
</organism>
<name>A0A9N9ZXP4_BEMTA</name>
<reference evidence="2" key="1">
    <citation type="submission" date="2021-12" db="EMBL/GenBank/DDBJ databases">
        <authorList>
            <person name="King R."/>
        </authorList>
    </citation>
    <scope>NUCLEOTIDE SEQUENCE</scope>
</reference>
<feature type="compositionally biased region" description="Polar residues" evidence="1">
    <location>
        <begin position="191"/>
        <end position="221"/>
    </location>
</feature>
<evidence type="ECO:0000256" key="1">
    <source>
        <dbReference type="SAM" id="MobiDB-lite"/>
    </source>
</evidence>
<proteinExistence type="predicted"/>
<gene>
    <name evidence="2" type="ORF">BEMITA_LOCUS1071</name>
</gene>
<dbReference type="AlphaFoldDB" id="A0A9N9ZXP4"/>
<evidence type="ECO:0000313" key="2">
    <source>
        <dbReference type="EMBL" id="CAH0381417.1"/>
    </source>
</evidence>
<feature type="compositionally biased region" description="Low complexity" evidence="1">
    <location>
        <begin position="222"/>
        <end position="236"/>
    </location>
</feature>
<protein>
    <submittedName>
        <fullName evidence="2">Uncharacterized protein</fullName>
    </submittedName>
</protein>
<keyword evidence="3" id="KW-1185">Reference proteome</keyword>
<dbReference type="EMBL" id="OU963862">
    <property type="protein sequence ID" value="CAH0381417.1"/>
    <property type="molecule type" value="Genomic_DNA"/>
</dbReference>
<sequence>MSIIRPAVLNIPNQNADPDPHQNPDPNANPGPNQEIVVMNQEQLLAELQRLRDGYAALDRRTRQAQIQVGNLEYATWPQLKEKLTEFFGDRKTDLTLTIELCRMSQNSSEKAIDLYNRVTYQLNLIVAFMNTHRRLAHKDFIHELSLQVILRGLRDPLRQYLKAKNPLTLPEALNLVTNEFPFENLDNYKDGNSSGSSQKKPNQNFQNKSGNKNNQFQNYSQQKKGYGNQGQNKPNFRNQNKPNYSNQNKPNFQNKSNFNQNRGSNQKFNQRPSGSNNVPTNQPIPMSGISHAHVTDVQPDSDLNFDEPDNDLYVEDVPEEMETTPYGLTLLTLIQEIENSLLFCNNNQLHPSVISANDLRQEIKSIYSFYHESIPLDLTTLPPYLMEELLKVSCEIKLGKIYYYISVPVNFETNFTLYKLLSLPSYVRSEYYLSVIPERRFILEDPSTSTYRSPTVSCVKLPTRFQCEEASPMHQDSCSVRAVKRTQSLICPKVFVNLNDSFVQSVPETSQAHKARQTPVLATGEFISSPLPVEPEPEAPGPSIPLLRFPISIPPAK</sequence>
<evidence type="ECO:0000313" key="3">
    <source>
        <dbReference type="Proteomes" id="UP001152759"/>
    </source>
</evidence>
<accession>A0A9N9ZXP4</accession>